<comment type="subcellular location">
    <subcellularLocation>
        <location evidence="1">Lysosome membrane</location>
    </subcellularLocation>
</comment>
<evidence type="ECO:0000259" key="5">
    <source>
        <dbReference type="PROSITE" id="PS50826"/>
    </source>
</evidence>
<dbReference type="AlphaFoldDB" id="A0A9Q0L5V5"/>
<dbReference type="InterPro" id="IPR001849">
    <property type="entry name" value="PH_domain"/>
</dbReference>
<dbReference type="SMART" id="SM00233">
    <property type="entry name" value="PH"/>
    <property type="match status" value="2"/>
</dbReference>
<evidence type="ECO:0000313" key="7">
    <source>
        <dbReference type="Proteomes" id="UP001149090"/>
    </source>
</evidence>
<reference evidence="6" key="1">
    <citation type="submission" date="2022-10" db="EMBL/GenBank/DDBJ databases">
        <title>Novel sulphate-reducing endosymbionts in the free-living metamonad Anaeramoeba.</title>
        <authorList>
            <person name="Jerlstrom-Hultqvist J."/>
            <person name="Cepicka I."/>
            <person name="Gallot-Lavallee L."/>
            <person name="Salas-Leiva D."/>
            <person name="Curtis B.A."/>
            <person name="Zahonova K."/>
            <person name="Pipaliya S."/>
            <person name="Dacks J."/>
            <person name="Roger A.J."/>
        </authorList>
    </citation>
    <scope>NUCLEOTIDE SEQUENCE</scope>
    <source>
        <strain evidence="6">BMAN</strain>
    </source>
</reference>
<dbReference type="Proteomes" id="UP001149090">
    <property type="component" value="Unassembled WGS sequence"/>
</dbReference>
<dbReference type="GO" id="GO:0005765">
    <property type="term" value="C:lysosomal membrane"/>
    <property type="evidence" value="ECO:0007669"/>
    <property type="project" value="UniProtKB-SubCell"/>
</dbReference>
<evidence type="ECO:0000256" key="1">
    <source>
        <dbReference type="ARBA" id="ARBA00004656"/>
    </source>
</evidence>
<dbReference type="Pfam" id="PF00169">
    <property type="entry name" value="PH"/>
    <property type="match status" value="2"/>
</dbReference>
<feature type="region of interest" description="Disordered" evidence="3">
    <location>
        <begin position="245"/>
        <end position="296"/>
    </location>
</feature>
<feature type="domain" description="RUN" evidence="5">
    <location>
        <begin position="457"/>
        <end position="590"/>
    </location>
</feature>
<keyword evidence="2" id="KW-0458">Lysosome</keyword>
<protein>
    <submittedName>
        <fullName evidence="6">Pleckstrin</fullName>
    </submittedName>
</protein>
<dbReference type="CDD" id="cd00821">
    <property type="entry name" value="PH"/>
    <property type="match status" value="1"/>
</dbReference>
<comment type="caution">
    <text evidence="6">The sequence shown here is derived from an EMBL/GenBank/DDBJ whole genome shotgun (WGS) entry which is preliminary data.</text>
</comment>
<feature type="domain" description="PH" evidence="4">
    <location>
        <begin position="138"/>
        <end position="215"/>
    </location>
</feature>
<accession>A0A9Q0L5V5</accession>
<evidence type="ECO:0000256" key="3">
    <source>
        <dbReference type="SAM" id="MobiDB-lite"/>
    </source>
</evidence>
<dbReference type="PROSITE" id="PS50826">
    <property type="entry name" value="RUN"/>
    <property type="match status" value="1"/>
</dbReference>
<feature type="compositionally biased region" description="Basic and acidic residues" evidence="3">
    <location>
        <begin position="245"/>
        <end position="259"/>
    </location>
</feature>
<dbReference type="PROSITE" id="PS50003">
    <property type="entry name" value="PH_DOMAIN"/>
    <property type="match status" value="2"/>
</dbReference>
<dbReference type="Pfam" id="PF02759">
    <property type="entry name" value="RUN"/>
    <property type="match status" value="1"/>
</dbReference>
<dbReference type="Gene3D" id="1.20.58.900">
    <property type="match status" value="1"/>
</dbReference>
<dbReference type="Gene3D" id="2.30.29.30">
    <property type="entry name" value="Pleckstrin-homology domain (PH domain)/Phosphotyrosine-binding domain (PTB)"/>
    <property type="match status" value="2"/>
</dbReference>
<gene>
    <name evidence="6" type="ORF">M0811_03607</name>
</gene>
<dbReference type="EMBL" id="JAPDFW010000147">
    <property type="protein sequence ID" value="KAJ5066274.1"/>
    <property type="molecule type" value="Genomic_DNA"/>
</dbReference>
<name>A0A9Q0L5V5_ANAIG</name>
<evidence type="ECO:0000259" key="4">
    <source>
        <dbReference type="PROSITE" id="PS50003"/>
    </source>
</evidence>
<evidence type="ECO:0000313" key="6">
    <source>
        <dbReference type="EMBL" id="KAJ5066274.1"/>
    </source>
</evidence>
<proteinExistence type="predicted"/>
<sequence>MSKKGFLLLKIAKKTRQCYVILDSGFLLYNQCDKKKNPTKNLGSIYLAQYTASDISSLDSSQKNSFALIPGKDAQNYPSFFFISETENDKISWLNSLKRSISDIQFKISNLEEIEFSALLSPIKKKKSHFLEEIKGELKNDSLILTANETNTPQNTIPLNVTTVVRPVNHLDKIRCDVPTSFLLYNSSSKTSYYFQTASQNVMRSWVENITYLLIQKERESKISLNVNLNFDSFFEKRTNKRRDIRQPKFKYEKNKNQDQDQNITIKKETDQKDDDQKNDQENVDQKDVDQENEKLKKGKGIGIHSLVNQIAKPSAFSLVFTQDLNRHKKQSSQGFEDLFPDFLLYQYQVASEISKNSPKENSAIHFESTLFCDFYMASLEEFEDINYDEPDQKIQEEIKITKNPFSIWIQDLSNNLQQITTKYPKMNSNPKINSNSNSNFNLNQNEMENKNIPKIESKDSNAQMIIKILVRITQYKLKTFENKNNISLLSCVEDYDHLKLKSGYYFVKQKNGLNQEKPNLEILQDSCFFIYGLNHHLLSNWIEIFSEDTFLNKYYDDECFFHDKENIKALNQFFSKLEDFAFDLSFDQDNFSEIYEEEKN</sequence>
<dbReference type="InterPro" id="IPR037213">
    <property type="entry name" value="Run_dom_sf"/>
</dbReference>
<keyword evidence="7" id="KW-1185">Reference proteome</keyword>
<dbReference type="SUPFAM" id="SSF140741">
    <property type="entry name" value="RUN domain-like"/>
    <property type="match status" value="1"/>
</dbReference>
<organism evidence="6 7">
    <name type="scientific">Anaeramoeba ignava</name>
    <name type="common">Anaerobic marine amoeba</name>
    <dbReference type="NCBI Taxonomy" id="1746090"/>
    <lineage>
        <taxon>Eukaryota</taxon>
        <taxon>Metamonada</taxon>
        <taxon>Anaeramoebidae</taxon>
        <taxon>Anaeramoeba</taxon>
    </lineage>
</organism>
<evidence type="ECO:0000256" key="2">
    <source>
        <dbReference type="ARBA" id="ARBA00023228"/>
    </source>
</evidence>
<dbReference type="InterPro" id="IPR004012">
    <property type="entry name" value="Run_dom"/>
</dbReference>
<feature type="compositionally biased region" description="Basic and acidic residues" evidence="3">
    <location>
        <begin position="266"/>
        <end position="296"/>
    </location>
</feature>
<dbReference type="SUPFAM" id="SSF50729">
    <property type="entry name" value="PH domain-like"/>
    <property type="match status" value="2"/>
</dbReference>
<feature type="domain" description="PH" evidence="4">
    <location>
        <begin position="1"/>
        <end position="102"/>
    </location>
</feature>
<dbReference type="InterPro" id="IPR011993">
    <property type="entry name" value="PH-like_dom_sf"/>
</dbReference>